<feature type="region of interest" description="Disordered" evidence="6">
    <location>
        <begin position="364"/>
        <end position="418"/>
    </location>
</feature>
<keyword evidence="2" id="KW-0479">Metal-binding</keyword>
<dbReference type="InterPro" id="IPR012337">
    <property type="entry name" value="RNaseH-like_sf"/>
</dbReference>
<dbReference type="InterPro" id="IPR036397">
    <property type="entry name" value="RNaseH_sf"/>
</dbReference>
<evidence type="ECO:0000313" key="9">
    <source>
        <dbReference type="EMBL" id="GMF57114.1"/>
    </source>
</evidence>
<organism evidence="9 10">
    <name type="scientific">Phytophthora fragariaefolia</name>
    <dbReference type="NCBI Taxonomy" id="1490495"/>
    <lineage>
        <taxon>Eukaryota</taxon>
        <taxon>Sar</taxon>
        <taxon>Stramenopiles</taxon>
        <taxon>Oomycota</taxon>
        <taxon>Peronosporomycetes</taxon>
        <taxon>Peronosporales</taxon>
        <taxon>Peronosporaceae</taxon>
        <taxon>Phytophthora</taxon>
    </lineage>
</organism>
<dbReference type="Proteomes" id="UP001165121">
    <property type="component" value="Unassembled WGS sequence"/>
</dbReference>
<dbReference type="SUPFAM" id="SSF57756">
    <property type="entry name" value="Retrovirus zinc finger-like domains"/>
    <property type="match status" value="1"/>
</dbReference>
<dbReference type="CDD" id="cd09272">
    <property type="entry name" value="RNase_HI_RT_Ty1"/>
    <property type="match status" value="1"/>
</dbReference>
<keyword evidence="3" id="KW-0064">Aspartyl protease</keyword>
<dbReference type="PANTHER" id="PTHR42648">
    <property type="entry name" value="TRANSPOSASE, PUTATIVE-RELATED"/>
    <property type="match status" value="1"/>
</dbReference>
<keyword evidence="4" id="KW-0378">Hydrolase</keyword>
<feature type="compositionally biased region" description="Pro residues" evidence="6">
    <location>
        <begin position="161"/>
        <end position="170"/>
    </location>
</feature>
<dbReference type="OrthoDB" id="111050at2759"/>
<dbReference type="Pfam" id="PF22936">
    <property type="entry name" value="Pol_BBD"/>
    <property type="match status" value="1"/>
</dbReference>
<evidence type="ECO:0000259" key="8">
    <source>
        <dbReference type="PROSITE" id="PS50994"/>
    </source>
</evidence>
<dbReference type="Gene3D" id="3.30.420.10">
    <property type="entry name" value="Ribonuclease H-like superfamily/Ribonuclease H"/>
    <property type="match status" value="1"/>
</dbReference>
<feature type="region of interest" description="Disordered" evidence="6">
    <location>
        <begin position="115"/>
        <end position="197"/>
    </location>
</feature>
<feature type="region of interest" description="Disordered" evidence="6">
    <location>
        <begin position="1"/>
        <end position="78"/>
    </location>
</feature>
<dbReference type="GO" id="GO:0008270">
    <property type="term" value="F:zinc ion binding"/>
    <property type="evidence" value="ECO:0007669"/>
    <property type="project" value="UniProtKB-KW"/>
</dbReference>
<dbReference type="Pfam" id="PF25597">
    <property type="entry name" value="SH3_retrovirus"/>
    <property type="match status" value="1"/>
</dbReference>
<dbReference type="InterPro" id="IPR057670">
    <property type="entry name" value="SH3_retrovirus"/>
</dbReference>
<sequence>MALSFSPPTTQAVSKRSSGLYSPSIPESRYRCRGNDRGAEGTLGRRDRADRAPAEDDPGRQDGYRDQRGARLATPQIPAVARRRIGCKLKETVQDVEDDVKPPVSHFTTQGMQRYAASAAPQQAAASTVPQADQLQPAPVSGQPLASHQAPAGPQAMPATPAKPPNPMLPDDPEQKPLDPKQPAAPAASQRSPKVKDIHCRRFDGKEVYPGLGAGVEDFLNEFECAVQMERLLNQSTWSSELKASVLGTFLESQASRSYHDFTGSRDVSYEELITRLKREFGCNLSQYELGKRLDTHKRAGDTWKQYVTYLKFIERLMVGDRSQLLLETFCNNACPELKSTLLSMIDDSCDNHMKELDKVVDFPIRSQGHGRRVGQVQAGGRGGGAGGSQQQQQQQRSNRQQRQGHQRDNGNANSAEKPITCWNCGQTGHRQAQCLHPKKSTGEASARQAQQQSGLAESDSDEEDASELWMASGTTNGLDGVSSTWLVDSGASHHMCSDATILSGTSPSKQVVKVANGGLLHASVKRSCILRVQNDSVVRSVLLHEVHHVPGLDRNLLSVTGLSEHGVITVFGKAECSLKNPQGDVIAAVERQGKLWILTGETMDTGTDGAAMFVQAPKATLQLWHDRLVHLNFQDLLRMYSKCLTEDMEAVSKKLRFCLSCAEAKQTKSKQPTADTSDSAPTDEVGAVLGVDLKTDIRSADRNGNKHMLTIVDHGSSYRRVYLLQTKDEASERLMEFLPEFERQHGVQVKVVRSDGGGEFFGHEFAAYCKCHGMKQQSSLSDSSASNGKVERMHRTLVNSGRAMLWASGLPERYWGDAVKYASYIRNRVTTRANADHRAPLHVLTGKEPKIAHILRFGSTCAVHVAHKKAASVKRRAEKAVVIGISEMQKGYRWFLPRTNRIVTSADVQNIDRLDVHEKETTEVLNELHDVHSEFQLTQELVDEVADPWEVAKAPAGTNVVSSKWVFKIKFNSRGELERFKARLVARGFLQRYGVDFAETYSPVLTTTSLRFLAALMAQWKPRLRQEDVPNAYVKASLDRPIWIRPSKGTTCPPDSAWLLKKGLYGLKQSGLLWNNEINAFLLSVGFVRSKLDPCLYTRRRNRALTVLSLYVDDVIVVAESDADSDWVMQQLGKRFDIKDLGDATKVLGISIEYTEDGFILHQRDSIEELLIDMDMATFRPVSTPMESGVFDDDAAMEQTSVMRRAIGSLLWISNCTRPGITAAVNYLARFVARPCEGHWRGVKRILRYLCGTASTGLFFKHGPGISCKWNATIFSDADWTGDTSDAKSVSGAVLVLNGTVIALALKKQTSVALSTMAAEYVAAVVAVKDAAWVKQLLVEIGPWTSARSVNLQVDNRSAIKSMENQMTSARSKHINVGYHYIRDVIARDDVIVSDCPTQQPLANILTKPLQRVVFELLREQLRVVRLA</sequence>
<evidence type="ECO:0000256" key="4">
    <source>
        <dbReference type="ARBA" id="ARBA00022801"/>
    </source>
</evidence>
<dbReference type="SUPFAM" id="SSF56672">
    <property type="entry name" value="DNA/RNA polymerases"/>
    <property type="match status" value="1"/>
</dbReference>
<proteinExistence type="predicted"/>
<accession>A0A9W6YAS0</accession>
<dbReference type="InterPro" id="IPR001584">
    <property type="entry name" value="Integrase_cat-core"/>
</dbReference>
<dbReference type="InterPro" id="IPR043502">
    <property type="entry name" value="DNA/RNA_pol_sf"/>
</dbReference>
<dbReference type="GO" id="GO:0003676">
    <property type="term" value="F:nucleic acid binding"/>
    <property type="evidence" value="ECO:0007669"/>
    <property type="project" value="InterPro"/>
</dbReference>
<feature type="compositionally biased region" description="Gly residues" evidence="6">
    <location>
        <begin position="378"/>
        <end position="388"/>
    </location>
</feature>
<dbReference type="GO" id="GO:0006508">
    <property type="term" value="P:proteolysis"/>
    <property type="evidence" value="ECO:0007669"/>
    <property type="project" value="UniProtKB-KW"/>
</dbReference>
<keyword evidence="1" id="KW-0645">Protease</keyword>
<dbReference type="InterPro" id="IPR036875">
    <property type="entry name" value="Znf_CCHC_sf"/>
</dbReference>
<keyword evidence="5" id="KW-0862">Zinc</keyword>
<dbReference type="InterPro" id="IPR013103">
    <property type="entry name" value="RVT_2"/>
</dbReference>
<evidence type="ECO:0000259" key="7">
    <source>
        <dbReference type="PROSITE" id="PS50158"/>
    </source>
</evidence>
<dbReference type="PROSITE" id="PS50158">
    <property type="entry name" value="ZF_CCHC"/>
    <property type="match status" value="1"/>
</dbReference>
<dbReference type="InterPro" id="IPR054722">
    <property type="entry name" value="PolX-like_BBD"/>
</dbReference>
<dbReference type="Pfam" id="PF07727">
    <property type="entry name" value="RVT_2"/>
    <property type="match status" value="1"/>
</dbReference>
<protein>
    <submittedName>
        <fullName evidence="9">Unnamed protein product</fullName>
    </submittedName>
</protein>
<feature type="domain" description="CCHC-type" evidence="7">
    <location>
        <begin position="422"/>
        <end position="435"/>
    </location>
</feature>
<dbReference type="Pfam" id="PF00098">
    <property type="entry name" value="zf-CCHC"/>
    <property type="match status" value="1"/>
</dbReference>
<feature type="compositionally biased region" description="Polar residues" evidence="6">
    <location>
        <begin position="1"/>
        <end position="21"/>
    </location>
</feature>
<evidence type="ECO:0000256" key="5">
    <source>
        <dbReference type="PROSITE-ProRule" id="PRU00047"/>
    </source>
</evidence>
<comment type="caution">
    <text evidence="9">The sequence shown here is derived from an EMBL/GenBank/DDBJ whole genome shotgun (WGS) entry which is preliminary data.</text>
</comment>
<evidence type="ECO:0000256" key="3">
    <source>
        <dbReference type="ARBA" id="ARBA00022750"/>
    </source>
</evidence>
<name>A0A9W6YAS0_9STRA</name>
<dbReference type="InterPro" id="IPR039537">
    <property type="entry name" value="Retrotran_Ty1/copia-like"/>
</dbReference>
<feature type="compositionally biased region" description="Basic and acidic residues" evidence="6">
    <location>
        <begin position="28"/>
        <end position="69"/>
    </location>
</feature>
<dbReference type="InterPro" id="IPR025724">
    <property type="entry name" value="GAG-pre-integrase_dom"/>
</dbReference>
<gene>
    <name evidence="9" type="ORF">Pfra01_002435400</name>
</gene>
<dbReference type="SMART" id="SM00343">
    <property type="entry name" value="ZnF_C2HC"/>
    <property type="match status" value="1"/>
</dbReference>
<feature type="compositionally biased region" description="Low complexity" evidence="6">
    <location>
        <begin position="116"/>
        <end position="132"/>
    </location>
</feature>
<keyword evidence="5" id="KW-0863">Zinc-finger</keyword>
<feature type="region of interest" description="Disordered" evidence="6">
    <location>
        <begin position="436"/>
        <end position="467"/>
    </location>
</feature>
<dbReference type="PANTHER" id="PTHR42648:SF28">
    <property type="entry name" value="TRANSPOSON-ENCODED PROTEIN WITH RIBONUCLEASE H-LIKE AND RETROVIRUS ZINC FINGER-LIKE DOMAINS"/>
    <property type="match status" value="1"/>
</dbReference>
<dbReference type="GO" id="GO:0015074">
    <property type="term" value="P:DNA integration"/>
    <property type="evidence" value="ECO:0007669"/>
    <property type="project" value="InterPro"/>
</dbReference>
<dbReference type="GO" id="GO:0004190">
    <property type="term" value="F:aspartic-type endopeptidase activity"/>
    <property type="evidence" value="ECO:0007669"/>
    <property type="project" value="UniProtKB-KW"/>
</dbReference>
<dbReference type="Pfam" id="PF13976">
    <property type="entry name" value="gag_pre-integrs"/>
    <property type="match status" value="1"/>
</dbReference>
<reference evidence="9" key="1">
    <citation type="submission" date="2023-04" db="EMBL/GenBank/DDBJ databases">
        <title>Phytophthora fragariaefolia NBRC 109709.</title>
        <authorList>
            <person name="Ichikawa N."/>
            <person name="Sato H."/>
            <person name="Tonouchi N."/>
        </authorList>
    </citation>
    <scope>NUCLEOTIDE SEQUENCE</scope>
    <source>
        <strain evidence="9">NBRC 109709</strain>
    </source>
</reference>
<feature type="compositionally biased region" description="Low complexity" evidence="6">
    <location>
        <begin position="389"/>
        <end position="404"/>
    </location>
</feature>
<feature type="domain" description="Integrase catalytic" evidence="8">
    <location>
        <begin position="678"/>
        <end position="849"/>
    </location>
</feature>
<feature type="compositionally biased region" description="Low complexity" evidence="6">
    <location>
        <begin position="181"/>
        <end position="192"/>
    </location>
</feature>
<dbReference type="SUPFAM" id="SSF53098">
    <property type="entry name" value="Ribonuclease H-like"/>
    <property type="match status" value="1"/>
</dbReference>
<evidence type="ECO:0000256" key="2">
    <source>
        <dbReference type="ARBA" id="ARBA00022723"/>
    </source>
</evidence>
<dbReference type="EMBL" id="BSXT01004205">
    <property type="protein sequence ID" value="GMF57114.1"/>
    <property type="molecule type" value="Genomic_DNA"/>
</dbReference>
<evidence type="ECO:0000256" key="6">
    <source>
        <dbReference type="SAM" id="MobiDB-lite"/>
    </source>
</evidence>
<evidence type="ECO:0000313" key="10">
    <source>
        <dbReference type="Proteomes" id="UP001165121"/>
    </source>
</evidence>
<keyword evidence="10" id="KW-1185">Reference proteome</keyword>
<evidence type="ECO:0000256" key="1">
    <source>
        <dbReference type="ARBA" id="ARBA00022670"/>
    </source>
</evidence>
<dbReference type="PROSITE" id="PS50994">
    <property type="entry name" value="INTEGRASE"/>
    <property type="match status" value="1"/>
</dbReference>
<dbReference type="InterPro" id="IPR001878">
    <property type="entry name" value="Znf_CCHC"/>
</dbReference>